<dbReference type="GeneID" id="85317543"/>
<evidence type="ECO:0000313" key="1">
    <source>
        <dbReference type="EMBL" id="KAK0717740.1"/>
    </source>
</evidence>
<keyword evidence="2" id="KW-1185">Reference proteome</keyword>
<name>A0AA40DW26_9PEZI</name>
<gene>
    <name evidence="1" type="ORF">B0T26DRAFT_303057</name>
</gene>
<reference evidence="1" key="1">
    <citation type="submission" date="2023-06" db="EMBL/GenBank/DDBJ databases">
        <title>Genome-scale phylogeny and comparative genomics of the fungal order Sordariales.</title>
        <authorList>
            <consortium name="Lawrence Berkeley National Laboratory"/>
            <person name="Hensen N."/>
            <person name="Bonometti L."/>
            <person name="Westerberg I."/>
            <person name="Brannstrom I.O."/>
            <person name="Guillou S."/>
            <person name="Cros-Aarteil S."/>
            <person name="Calhoun S."/>
            <person name="Haridas S."/>
            <person name="Kuo A."/>
            <person name="Mondo S."/>
            <person name="Pangilinan J."/>
            <person name="Riley R."/>
            <person name="LaButti K."/>
            <person name="Andreopoulos B."/>
            <person name="Lipzen A."/>
            <person name="Chen C."/>
            <person name="Yanf M."/>
            <person name="Daum C."/>
            <person name="Ng V."/>
            <person name="Clum A."/>
            <person name="Steindorff A."/>
            <person name="Ohm R."/>
            <person name="Martin F."/>
            <person name="Silar P."/>
            <person name="Natvig D."/>
            <person name="Lalanne C."/>
            <person name="Gautier V."/>
            <person name="Ament-velasquez S.L."/>
            <person name="Kruys A."/>
            <person name="Hutchinson M.I."/>
            <person name="Powell A.J."/>
            <person name="Barry K."/>
            <person name="Miller A.N."/>
            <person name="Grigoriev I.V."/>
            <person name="Debuchy R."/>
            <person name="Gladieux P."/>
            <person name="Thoren M.H."/>
            <person name="Johannesson H."/>
        </authorList>
    </citation>
    <scope>NUCLEOTIDE SEQUENCE</scope>
    <source>
        <strain evidence="1">SMH2392-1A</strain>
    </source>
</reference>
<organism evidence="1 2">
    <name type="scientific">Lasiosphaeria miniovina</name>
    <dbReference type="NCBI Taxonomy" id="1954250"/>
    <lineage>
        <taxon>Eukaryota</taxon>
        <taxon>Fungi</taxon>
        <taxon>Dikarya</taxon>
        <taxon>Ascomycota</taxon>
        <taxon>Pezizomycotina</taxon>
        <taxon>Sordariomycetes</taxon>
        <taxon>Sordariomycetidae</taxon>
        <taxon>Sordariales</taxon>
        <taxon>Lasiosphaeriaceae</taxon>
        <taxon>Lasiosphaeria</taxon>
    </lineage>
</organism>
<dbReference type="RefSeq" id="XP_060296533.1">
    <property type="nucleotide sequence ID" value="XM_060434273.1"/>
</dbReference>
<comment type="caution">
    <text evidence="1">The sequence shown here is derived from an EMBL/GenBank/DDBJ whole genome shotgun (WGS) entry which is preliminary data.</text>
</comment>
<dbReference type="EMBL" id="JAUIRO010000004">
    <property type="protein sequence ID" value="KAK0717740.1"/>
    <property type="molecule type" value="Genomic_DNA"/>
</dbReference>
<sequence length="111" mass="12369">MNSQMTAHQSPAVIVVNQNTTTHKLDGGSRLIPHVPSLCRCSQLASRGRFRRQLSYLRPQEPRVTNHIGLQVRQWWLNPRDRNHLQASQPACLSASLPACLPACLPVCLPA</sequence>
<dbReference type="AlphaFoldDB" id="A0AA40DW26"/>
<proteinExistence type="predicted"/>
<accession>A0AA40DW26</accession>
<protein>
    <submittedName>
        <fullName evidence="1">Uncharacterized protein</fullName>
    </submittedName>
</protein>
<dbReference type="Proteomes" id="UP001172101">
    <property type="component" value="Unassembled WGS sequence"/>
</dbReference>
<evidence type="ECO:0000313" key="2">
    <source>
        <dbReference type="Proteomes" id="UP001172101"/>
    </source>
</evidence>